<name>A0ABS6WJ88_9HYPH</name>
<keyword evidence="2" id="KW-1185">Reference proteome</keyword>
<dbReference type="RefSeq" id="WP_219157814.1">
    <property type="nucleotide sequence ID" value="NZ_JAHWQX010000001.1"/>
</dbReference>
<accession>A0ABS6WJ88</accession>
<evidence type="ECO:0000313" key="2">
    <source>
        <dbReference type="Proteomes" id="UP001430804"/>
    </source>
</evidence>
<sequence>MAPGEVERLLAYVEEQQPSLVLFEGVATLTAMRAVRRRHPALSILVDMHNVESLLQADIDRARLPRPLRSLAPLIHRERRRALVEADRECAALATAIWTCSGPDAARLVALTGRAATVVPNPVPAWCAAGGAAFSPGGDRVLFLGHLSYPPNKRAVRELCSRILPGLRKSLPDVRLEVCGRRPGARLRQSVERAGYRLVADARDLASVYARAAVMALPLREGGGTRIKILEALAVGCPVVATAKAVEGLDLEPGRHFLSAETSREFVAALRLLLGDPARREDLRRAGRDFIEQHHSGTARTATIAAALQALRQPC</sequence>
<dbReference type="CDD" id="cd03801">
    <property type="entry name" value="GT4_PimA-like"/>
    <property type="match status" value="1"/>
</dbReference>
<dbReference type="Proteomes" id="UP001430804">
    <property type="component" value="Unassembled WGS sequence"/>
</dbReference>
<gene>
    <name evidence="1" type="ORF">KY465_01775</name>
</gene>
<proteinExistence type="predicted"/>
<comment type="caution">
    <text evidence="1">The sequence shown here is derived from an EMBL/GenBank/DDBJ whole genome shotgun (WGS) entry which is preliminary data.</text>
</comment>
<protein>
    <submittedName>
        <fullName evidence="1">Glycosyltransferase family 4 protein</fullName>
    </submittedName>
</protein>
<dbReference type="PANTHER" id="PTHR12526">
    <property type="entry name" value="GLYCOSYLTRANSFERASE"/>
    <property type="match status" value="1"/>
</dbReference>
<evidence type="ECO:0000313" key="1">
    <source>
        <dbReference type="EMBL" id="MBW3096002.1"/>
    </source>
</evidence>
<dbReference type="PANTHER" id="PTHR12526:SF600">
    <property type="entry name" value="GLYCOSYL TRANSFERASE GROUP 1"/>
    <property type="match status" value="1"/>
</dbReference>
<dbReference type="Pfam" id="PF13692">
    <property type="entry name" value="Glyco_trans_1_4"/>
    <property type="match status" value="1"/>
</dbReference>
<organism evidence="1 2">
    <name type="scientific">Pseudohoeflea coraliihabitans</name>
    <dbReference type="NCBI Taxonomy" id="2860393"/>
    <lineage>
        <taxon>Bacteria</taxon>
        <taxon>Pseudomonadati</taxon>
        <taxon>Pseudomonadota</taxon>
        <taxon>Alphaproteobacteria</taxon>
        <taxon>Hyphomicrobiales</taxon>
        <taxon>Rhizobiaceae</taxon>
        <taxon>Pseudohoeflea</taxon>
    </lineage>
</organism>
<dbReference type="EMBL" id="JAHWQX010000001">
    <property type="protein sequence ID" value="MBW3096002.1"/>
    <property type="molecule type" value="Genomic_DNA"/>
</dbReference>
<reference evidence="1" key="1">
    <citation type="submission" date="2021-07" db="EMBL/GenBank/DDBJ databases">
        <title>Pseudohoeflea marina sp. nov. a polyhydroxyalcanoate-producing bacterium.</title>
        <authorList>
            <person name="Zheng W."/>
            <person name="Yu S."/>
            <person name="Huang Y."/>
        </authorList>
    </citation>
    <scope>NUCLEOTIDE SEQUENCE</scope>
    <source>
        <strain evidence="1">DP4N28-3</strain>
    </source>
</reference>